<dbReference type="KEGG" id="acab:QRX50_31650"/>
<gene>
    <name evidence="1" type="ORF">QRX50_31650</name>
</gene>
<organism evidence="1 2">
    <name type="scientific">Amycolatopsis carbonis</name>
    <dbReference type="NCBI Taxonomy" id="715471"/>
    <lineage>
        <taxon>Bacteria</taxon>
        <taxon>Bacillati</taxon>
        <taxon>Actinomycetota</taxon>
        <taxon>Actinomycetes</taxon>
        <taxon>Pseudonocardiales</taxon>
        <taxon>Pseudonocardiaceae</taxon>
        <taxon>Amycolatopsis</taxon>
    </lineage>
</organism>
<protein>
    <submittedName>
        <fullName evidence="1">Uncharacterized protein</fullName>
    </submittedName>
</protein>
<name>A0A9Y2MPG8_9PSEU</name>
<reference evidence="1 2" key="1">
    <citation type="submission" date="2023-06" db="EMBL/GenBank/DDBJ databases">
        <authorList>
            <person name="Oyuntsetseg B."/>
            <person name="Kim S.B."/>
        </authorList>
    </citation>
    <scope>NUCLEOTIDE SEQUENCE [LARGE SCALE GENOMIC DNA]</scope>
    <source>
        <strain evidence="1 2">2-15</strain>
    </source>
</reference>
<dbReference type="AlphaFoldDB" id="A0A9Y2MPG8"/>
<keyword evidence="2" id="KW-1185">Reference proteome</keyword>
<dbReference type="Proteomes" id="UP001236014">
    <property type="component" value="Chromosome"/>
</dbReference>
<evidence type="ECO:0000313" key="2">
    <source>
        <dbReference type="Proteomes" id="UP001236014"/>
    </source>
</evidence>
<accession>A0A9Y2MPG8</accession>
<evidence type="ECO:0000313" key="1">
    <source>
        <dbReference type="EMBL" id="WIX76015.1"/>
    </source>
</evidence>
<dbReference type="EMBL" id="CP127294">
    <property type="protein sequence ID" value="WIX76015.1"/>
    <property type="molecule type" value="Genomic_DNA"/>
</dbReference>
<dbReference type="RefSeq" id="WP_285966777.1">
    <property type="nucleotide sequence ID" value="NZ_CP127294.1"/>
</dbReference>
<sequence>MLETYLTFAGNEIANNTRTASYLVDSGAGGTLQGQCFCDTLPDAIDDAPYTTPELDPAPWYDESDPRSTGFAGLWIEKIDGLYNTPIERTITQRIGDGAVRGCLRAKDKTLTVTGWLFAQDECGADYGLVWLRSALLGSQCAGCNGDDLCFLACCPSQIGCRGEGEGEHGEGEGGGEDDCDPVYDTDVQLRTLKNSALVSGPDVVAVAPGFHQGMCLEGARPVYQVTFQISTDPYMWRQPMSVVEAQPWPLPTDDAVCNITWNDLDECDPANPDCLPGSNVPLRGCVADELCPPPPPPPRLPAASAACVCLPLTVVRQCIDIPSNKVPAWLDSALRIEVYSGEAPLRNLSVRVWQNPQDKTAAELDECAALGTYYITYVPANSYLTIDGVTGKSTLRCPGFVQTNASTQVYGSGGGPLEHITLSCGVKHTICADVDTTYIDPLASLTISTITREL</sequence>
<proteinExistence type="predicted"/>